<dbReference type="PRINTS" id="PR00081">
    <property type="entry name" value="GDHRDH"/>
</dbReference>
<dbReference type="AlphaFoldDB" id="A0A6A8AAF6"/>
<dbReference type="PRINTS" id="PR00080">
    <property type="entry name" value="SDRFAMILY"/>
</dbReference>
<dbReference type="Proteomes" id="UP000435138">
    <property type="component" value="Unassembled WGS sequence"/>
</dbReference>
<sequence length="256" mass="26947">MPALPALHPDLAGRGVLITGGGTGIGAALTSAFAAQGCRVAFIDIAVEESRALANALTATSQHPVHFIEADLSDVATAQDGVTEAARLLGRLDILINNAARDDRHDLETASDDYWDQNLAVNLKPVFFVSQAAVPFMRQQGGGAIVNFSSIAFMLNMGELPAYATAKAGILGLTKSLAGRLGPDNIRVNAILPGMIVTERQKRLWLTDQSIAAMIERQCLKRMLVADDLAGPTLFLASAASAAMTAQWIIVDGGIL</sequence>
<keyword evidence="2" id="KW-0560">Oxidoreductase</keyword>
<comment type="similarity">
    <text evidence="1">Belongs to the short-chain dehydrogenases/reductases (SDR) family.</text>
</comment>
<dbReference type="SUPFAM" id="SSF51735">
    <property type="entry name" value="NAD(P)-binding Rossmann-fold domains"/>
    <property type="match status" value="1"/>
</dbReference>
<dbReference type="CDD" id="cd05233">
    <property type="entry name" value="SDR_c"/>
    <property type="match status" value="1"/>
</dbReference>
<dbReference type="EMBL" id="WIXI01000045">
    <property type="protein sequence ID" value="MQY47684.1"/>
    <property type="molecule type" value="Genomic_DNA"/>
</dbReference>
<gene>
    <name evidence="3" type="ORF">GAO09_16735</name>
</gene>
<accession>A0A6A8AAF6</accession>
<evidence type="ECO:0000256" key="1">
    <source>
        <dbReference type="ARBA" id="ARBA00006484"/>
    </source>
</evidence>
<dbReference type="RefSeq" id="WP_324185422.1">
    <property type="nucleotide sequence ID" value="NZ_JAYKOO010000007.1"/>
</dbReference>
<organism evidence="3 4">
    <name type="scientific">Endobacterium cereale</name>
    <dbReference type="NCBI Taxonomy" id="2663029"/>
    <lineage>
        <taxon>Bacteria</taxon>
        <taxon>Pseudomonadati</taxon>
        <taxon>Pseudomonadota</taxon>
        <taxon>Alphaproteobacteria</taxon>
        <taxon>Hyphomicrobiales</taxon>
        <taxon>Rhizobiaceae</taxon>
        <taxon>Endobacterium</taxon>
    </lineage>
</organism>
<proteinExistence type="inferred from homology"/>
<dbReference type="Gene3D" id="3.40.50.720">
    <property type="entry name" value="NAD(P)-binding Rossmann-like Domain"/>
    <property type="match status" value="1"/>
</dbReference>
<comment type="caution">
    <text evidence="3">The sequence shown here is derived from an EMBL/GenBank/DDBJ whole genome shotgun (WGS) entry which is preliminary data.</text>
</comment>
<dbReference type="PROSITE" id="PS00061">
    <property type="entry name" value="ADH_SHORT"/>
    <property type="match status" value="1"/>
</dbReference>
<keyword evidence="4" id="KW-1185">Reference proteome</keyword>
<dbReference type="GO" id="GO:0016616">
    <property type="term" value="F:oxidoreductase activity, acting on the CH-OH group of donors, NAD or NADP as acceptor"/>
    <property type="evidence" value="ECO:0007669"/>
    <property type="project" value="TreeGrafter"/>
</dbReference>
<evidence type="ECO:0000313" key="4">
    <source>
        <dbReference type="Proteomes" id="UP000435138"/>
    </source>
</evidence>
<dbReference type="Pfam" id="PF13561">
    <property type="entry name" value="adh_short_C2"/>
    <property type="match status" value="1"/>
</dbReference>
<dbReference type="FunFam" id="3.40.50.720:FF:000084">
    <property type="entry name" value="Short-chain dehydrogenase reductase"/>
    <property type="match status" value="1"/>
</dbReference>
<protein>
    <submittedName>
        <fullName evidence="3">SDR family oxidoreductase</fullName>
    </submittedName>
</protein>
<evidence type="ECO:0000256" key="2">
    <source>
        <dbReference type="ARBA" id="ARBA00023002"/>
    </source>
</evidence>
<evidence type="ECO:0000313" key="3">
    <source>
        <dbReference type="EMBL" id="MQY47684.1"/>
    </source>
</evidence>
<name>A0A6A8AAF6_9HYPH</name>
<dbReference type="InterPro" id="IPR020904">
    <property type="entry name" value="Sc_DH/Rdtase_CS"/>
</dbReference>
<dbReference type="InterPro" id="IPR002347">
    <property type="entry name" value="SDR_fam"/>
</dbReference>
<reference evidence="3 4" key="1">
    <citation type="submission" date="2019-11" db="EMBL/GenBank/DDBJ databases">
        <title>Genome analysis of Rhizobacterium cereale a novel genus and species isolated from maize roots in North Spain.</title>
        <authorList>
            <person name="Menendez E."/>
            <person name="Flores-Felix J.D."/>
            <person name="Ramirez-Bahena M.-H."/>
            <person name="Igual J.M."/>
            <person name="Garcia-Fraile P."/>
            <person name="Peix A."/>
            <person name="Velazquez E."/>
        </authorList>
    </citation>
    <scope>NUCLEOTIDE SEQUENCE [LARGE SCALE GENOMIC DNA]</scope>
    <source>
        <strain evidence="3 4">RZME27</strain>
    </source>
</reference>
<dbReference type="PANTHER" id="PTHR42760:SF133">
    <property type="entry name" value="3-OXOACYL-[ACYL-CARRIER-PROTEIN] REDUCTASE"/>
    <property type="match status" value="1"/>
</dbReference>
<dbReference type="InterPro" id="IPR036291">
    <property type="entry name" value="NAD(P)-bd_dom_sf"/>
</dbReference>
<dbReference type="PANTHER" id="PTHR42760">
    <property type="entry name" value="SHORT-CHAIN DEHYDROGENASES/REDUCTASES FAMILY MEMBER"/>
    <property type="match status" value="1"/>
</dbReference>